<protein>
    <submittedName>
        <fullName evidence="2">Uncharacterized protein</fullName>
    </submittedName>
</protein>
<name>A0A4V1PSB9_9LACO</name>
<evidence type="ECO:0000313" key="4">
    <source>
        <dbReference type="Proteomes" id="UP000289316"/>
    </source>
</evidence>
<reference evidence="2 4" key="1">
    <citation type="submission" date="2018-09" db="EMBL/GenBank/DDBJ databases">
        <title>Murine metabolic-syndrome-specific gut microbial biobank.</title>
        <authorList>
            <person name="Liu C."/>
        </authorList>
    </citation>
    <scope>NUCLEOTIDE SEQUENCE [LARGE SCALE GENOMIC DNA]</scope>
    <source>
        <strain evidence="2 4">C-30</strain>
    </source>
</reference>
<organism evidence="2 4">
    <name type="scientific">Ligilactobacillus murinus</name>
    <dbReference type="NCBI Taxonomy" id="1622"/>
    <lineage>
        <taxon>Bacteria</taxon>
        <taxon>Bacillati</taxon>
        <taxon>Bacillota</taxon>
        <taxon>Bacilli</taxon>
        <taxon>Lactobacillales</taxon>
        <taxon>Lactobacillaceae</taxon>
        <taxon>Ligilactobacillus</taxon>
    </lineage>
</organism>
<dbReference type="Proteomes" id="UP000463931">
    <property type="component" value="Chromosome"/>
</dbReference>
<evidence type="ECO:0000313" key="3">
    <source>
        <dbReference type="EMBL" id="TGY54477.1"/>
    </source>
</evidence>
<dbReference type="AlphaFoldDB" id="A0A4V1PSB9"/>
<dbReference type="EMBL" id="SRYK01000041">
    <property type="protein sequence ID" value="TGY54477.1"/>
    <property type="molecule type" value="Genomic_DNA"/>
</dbReference>
<evidence type="ECO:0000313" key="5">
    <source>
        <dbReference type="Proteomes" id="UP000306855"/>
    </source>
</evidence>
<accession>A0A4V1PSB9</accession>
<dbReference type="Proteomes" id="UP000289316">
    <property type="component" value="Unassembled WGS sequence"/>
</dbReference>
<evidence type="ECO:0000313" key="1">
    <source>
        <dbReference type="EMBL" id="QIA90663.1"/>
    </source>
</evidence>
<sequence length="239" mass="27423">MKFTYSDGTKVGEHEKHLTKVGDGAFLREPYTVTFVSKMETVEFVDYTTEQSTLVKAGTILNVCGLLKSNSAQVEIRSGNGNLYRLGSNSELSLEYTVEGVQPVLYGRVLYASEDNFLYFPEKNGGRIKNDQVYQPGGKYRTSCYMFNFGNGMAVTDCLSTNEDVYYTLSGSLEVYEYDENGKPFTIFKAEPFQKVRVQFNPHKKMKERYVVTEKEQLNNNQLRKLYEEFVFPNSWKSE</sequence>
<proteinExistence type="predicted"/>
<dbReference type="OrthoDB" id="2225244at2"/>
<dbReference type="RefSeq" id="WP_089135893.1">
    <property type="nucleotide sequence ID" value="NZ_AP025728.1"/>
</dbReference>
<dbReference type="Proteomes" id="UP000306855">
    <property type="component" value="Unassembled WGS sequence"/>
</dbReference>
<dbReference type="EMBL" id="CP040852">
    <property type="protein sequence ID" value="QIA90663.1"/>
    <property type="molecule type" value="Genomic_DNA"/>
</dbReference>
<dbReference type="EMBL" id="QZFR01000066">
    <property type="protein sequence ID" value="RXV70554.1"/>
    <property type="molecule type" value="Genomic_DNA"/>
</dbReference>
<reference evidence="3 5" key="3">
    <citation type="submission" date="2019-04" db="EMBL/GenBank/DDBJ databases">
        <title>Microbes associate with the intestines of laboratory mice.</title>
        <authorList>
            <person name="Navarre W."/>
            <person name="Wong E."/>
            <person name="Huang K."/>
            <person name="Tropini C."/>
            <person name="Ng K."/>
            <person name="Yu B."/>
        </authorList>
    </citation>
    <scope>NUCLEOTIDE SEQUENCE [LARGE SCALE GENOMIC DNA]</scope>
    <source>
        <strain evidence="3 5">NM26_J9</strain>
    </source>
</reference>
<evidence type="ECO:0000313" key="2">
    <source>
        <dbReference type="EMBL" id="RXV70554.1"/>
    </source>
</evidence>
<evidence type="ECO:0000313" key="6">
    <source>
        <dbReference type="Proteomes" id="UP000463931"/>
    </source>
</evidence>
<reference evidence="1 6" key="2">
    <citation type="journal article" date="2019" name="Nat. Med.">
        <title>Preventing dysbiosis of the neonatal mouse intestinal microbiome protects against late-onset sepsis.</title>
        <authorList>
            <person name="Singer J.R."/>
            <person name="Blosser E.G."/>
            <person name="Zindl C.L."/>
            <person name="Silberger D.J."/>
            <person name="Conlan S."/>
            <person name="Laufer V.A."/>
            <person name="DiToro D."/>
            <person name="Deming C."/>
            <person name="Kumar R."/>
            <person name="Morrow C.D."/>
            <person name="Segre J.A."/>
            <person name="Gray M.J."/>
            <person name="Randolph D.A."/>
            <person name="Weaver C.T."/>
        </authorList>
    </citation>
    <scope>NUCLEOTIDE SEQUENCE [LARGE SCALE GENOMIC DNA]</scope>
    <source>
        <strain evidence="1 6">V10</strain>
    </source>
</reference>
<gene>
    <name evidence="2" type="ORF">D6C19_08420</name>
    <name evidence="3" type="ORF">E5340_07810</name>
    <name evidence="1" type="ORF">FEE40_11130</name>
</gene>